<dbReference type="Gramene" id="OQU77916">
    <property type="protein sequence ID" value="OQU77916"/>
    <property type="gene ID" value="SORBI_3009G121150"/>
</dbReference>
<dbReference type="EMBL" id="CM000768">
    <property type="protein sequence ID" value="OQU77916.1"/>
    <property type="molecule type" value="Genomic_DNA"/>
</dbReference>
<evidence type="ECO:0000313" key="2">
    <source>
        <dbReference type="Proteomes" id="UP000000768"/>
    </source>
</evidence>
<dbReference type="ExpressionAtlas" id="A0A1Z5R3G6">
    <property type="expression patterns" value="baseline and differential"/>
</dbReference>
<dbReference type="AlphaFoldDB" id="A0A1Z5R3G6"/>
<reference evidence="2" key="2">
    <citation type="journal article" date="2018" name="Plant J.">
        <title>The Sorghum bicolor reference genome: improved assembly, gene annotations, a transcriptome atlas, and signatures of genome organization.</title>
        <authorList>
            <person name="McCormick R.F."/>
            <person name="Truong S.K."/>
            <person name="Sreedasyam A."/>
            <person name="Jenkins J."/>
            <person name="Shu S."/>
            <person name="Sims D."/>
            <person name="Kennedy M."/>
            <person name="Amirebrahimi M."/>
            <person name="Weers B.D."/>
            <person name="McKinley B."/>
            <person name="Mattison A."/>
            <person name="Morishige D.T."/>
            <person name="Grimwood J."/>
            <person name="Schmutz J."/>
            <person name="Mullet J.E."/>
        </authorList>
    </citation>
    <scope>NUCLEOTIDE SEQUENCE [LARGE SCALE GENOMIC DNA]</scope>
    <source>
        <strain evidence="2">cv. BTx623</strain>
    </source>
</reference>
<dbReference type="Proteomes" id="UP000000768">
    <property type="component" value="Chromosome 9"/>
</dbReference>
<gene>
    <name evidence="1" type="ORF">SORBI_3009G121150</name>
</gene>
<evidence type="ECO:0000313" key="1">
    <source>
        <dbReference type="EMBL" id="OQU77916.1"/>
    </source>
</evidence>
<dbReference type="InParanoid" id="A0A1Z5R3G6"/>
<proteinExistence type="predicted"/>
<reference evidence="1 2" key="1">
    <citation type="journal article" date="2009" name="Nature">
        <title>The Sorghum bicolor genome and the diversification of grasses.</title>
        <authorList>
            <person name="Paterson A.H."/>
            <person name="Bowers J.E."/>
            <person name="Bruggmann R."/>
            <person name="Dubchak I."/>
            <person name="Grimwood J."/>
            <person name="Gundlach H."/>
            <person name="Haberer G."/>
            <person name="Hellsten U."/>
            <person name="Mitros T."/>
            <person name="Poliakov A."/>
            <person name="Schmutz J."/>
            <person name="Spannagl M."/>
            <person name="Tang H."/>
            <person name="Wang X."/>
            <person name="Wicker T."/>
            <person name="Bharti A.K."/>
            <person name="Chapman J."/>
            <person name="Feltus F.A."/>
            <person name="Gowik U."/>
            <person name="Grigoriev I.V."/>
            <person name="Lyons E."/>
            <person name="Maher C.A."/>
            <person name="Martis M."/>
            <person name="Narechania A."/>
            <person name="Otillar R.P."/>
            <person name="Penning B.W."/>
            <person name="Salamov A.A."/>
            <person name="Wang Y."/>
            <person name="Zhang L."/>
            <person name="Carpita N.C."/>
            <person name="Freeling M."/>
            <person name="Gingle A.R."/>
            <person name="Hash C.T."/>
            <person name="Keller B."/>
            <person name="Klein P."/>
            <person name="Kresovich S."/>
            <person name="McCann M.C."/>
            <person name="Ming R."/>
            <person name="Peterson D.G."/>
            <person name="Mehboob-ur-Rahman"/>
            <person name="Ware D."/>
            <person name="Westhoff P."/>
            <person name="Mayer K.F."/>
            <person name="Messing J."/>
            <person name="Rokhsar D.S."/>
        </authorList>
    </citation>
    <scope>NUCLEOTIDE SEQUENCE [LARGE SCALE GENOMIC DNA]</scope>
    <source>
        <strain evidence="2">cv. BTx623</strain>
    </source>
</reference>
<sequence>MGTLGSSDTVMLKHRYENKDLLANWAAHHGPAWLIHRAVPCPSTGCSYGPIRLKPARPGPCWPARHTPILLDSGDPRLGSPFDSERALDRPRHGRSLLLFRSKINGNTSIQTYKRGEKERIQFQHHWPNCGELGRKSKISTNIKPVFAGYLLCTYTCMVSDL</sequence>
<accession>A0A1Z5R3G6</accession>
<keyword evidence="2" id="KW-1185">Reference proteome</keyword>
<organism evidence="1 2">
    <name type="scientific">Sorghum bicolor</name>
    <name type="common">Sorghum</name>
    <name type="synonym">Sorghum vulgare</name>
    <dbReference type="NCBI Taxonomy" id="4558"/>
    <lineage>
        <taxon>Eukaryota</taxon>
        <taxon>Viridiplantae</taxon>
        <taxon>Streptophyta</taxon>
        <taxon>Embryophyta</taxon>
        <taxon>Tracheophyta</taxon>
        <taxon>Spermatophyta</taxon>
        <taxon>Magnoliopsida</taxon>
        <taxon>Liliopsida</taxon>
        <taxon>Poales</taxon>
        <taxon>Poaceae</taxon>
        <taxon>PACMAD clade</taxon>
        <taxon>Panicoideae</taxon>
        <taxon>Andropogonodae</taxon>
        <taxon>Andropogoneae</taxon>
        <taxon>Sorghinae</taxon>
        <taxon>Sorghum</taxon>
    </lineage>
</organism>
<name>A0A1Z5R3G6_SORBI</name>
<protein>
    <submittedName>
        <fullName evidence="1">Uncharacterized protein</fullName>
    </submittedName>
</protein>